<keyword evidence="9" id="KW-0131">Cell cycle</keyword>
<accession>A0A382NWX4</accession>
<dbReference type="InterPro" id="IPR003838">
    <property type="entry name" value="ABC3_permease_C"/>
</dbReference>
<keyword evidence="5" id="KW-0132">Cell division</keyword>
<feature type="domain" description="FtsX extracellular" evidence="12">
    <location>
        <begin position="62"/>
        <end position="154"/>
    </location>
</feature>
<name>A0A382NWX4_9ZZZZ</name>
<dbReference type="InterPro" id="IPR004513">
    <property type="entry name" value="FtsX"/>
</dbReference>
<evidence type="ECO:0000256" key="9">
    <source>
        <dbReference type="ARBA" id="ARBA00023306"/>
    </source>
</evidence>
<evidence type="ECO:0000256" key="6">
    <source>
        <dbReference type="ARBA" id="ARBA00022692"/>
    </source>
</evidence>
<keyword evidence="7 10" id="KW-1133">Transmembrane helix</keyword>
<feature type="domain" description="ABC3 transporter permease C-terminal" evidence="11">
    <location>
        <begin position="180"/>
        <end position="281"/>
    </location>
</feature>
<evidence type="ECO:0000256" key="1">
    <source>
        <dbReference type="ARBA" id="ARBA00004651"/>
    </source>
</evidence>
<gene>
    <name evidence="13" type="ORF">METZ01_LOCUS318004</name>
</gene>
<evidence type="ECO:0000256" key="4">
    <source>
        <dbReference type="ARBA" id="ARBA00022475"/>
    </source>
</evidence>
<evidence type="ECO:0000256" key="8">
    <source>
        <dbReference type="ARBA" id="ARBA00023136"/>
    </source>
</evidence>
<evidence type="ECO:0000256" key="10">
    <source>
        <dbReference type="SAM" id="Phobius"/>
    </source>
</evidence>
<comment type="similarity">
    <text evidence="2">Belongs to the ABC-4 integral membrane protein family. FtsX subfamily.</text>
</comment>
<comment type="subcellular location">
    <subcellularLocation>
        <location evidence="1">Cell membrane</location>
        <topology evidence="1">Multi-pass membrane protein</topology>
    </subcellularLocation>
</comment>
<sequence>MRTDRYLRLCFGEALRGLVGRRRAAASSVMIIALSLVVLGGFLLVSDNLNGLLHRWRERGHVQVFLEPGFTVSQQQATADAIRESPEIDSFRFMSADQAAAQFREDFQQLGDLLAFLEENPLPASFVITVRENFRNEGALLGLAERWEAMPGVDAAQYDLEAIRRLELGVNGLQFVGAVLGGAVLIAAIITTANVIRVLVVARRREIIVLRLVGATESVVRGRFLAEGAIQGFLGGLFALVVLYVICRIGVSFVTVGGSPLLSLVELQFFNVFLFAQLIGLGVAAGLIGA</sequence>
<organism evidence="13">
    <name type="scientific">marine metagenome</name>
    <dbReference type="NCBI Taxonomy" id="408172"/>
    <lineage>
        <taxon>unclassified sequences</taxon>
        <taxon>metagenomes</taxon>
        <taxon>ecological metagenomes</taxon>
    </lineage>
</organism>
<dbReference type="Gene3D" id="3.30.70.3040">
    <property type="match status" value="1"/>
</dbReference>
<evidence type="ECO:0000256" key="2">
    <source>
        <dbReference type="ARBA" id="ARBA00007379"/>
    </source>
</evidence>
<keyword evidence="8 10" id="KW-0472">Membrane</keyword>
<evidence type="ECO:0000256" key="7">
    <source>
        <dbReference type="ARBA" id="ARBA00022989"/>
    </source>
</evidence>
<dbReference type="GO" id="GO:0051301">
    <property type="term" value="P:cell division"/>
    <property type="evidence" value="ECO:0007669"/>
    <property type="project" value="UniProtKB-KW"/>
</dbReference>
<dbReference type="EMBL" id="UINC01103056">
    <property type="protein sequence ID" value="SVC65150.1"/>
    <property type="molecule type" value="Genomic_DNA"/>
</dbReference>
<feature type="transmembrane region" description="Helical" evidence="10">
    <location>
        <begin position="24"/>
        <end position="45"/>
    </location>
</feature>
<feature type="transmembrane region" description="Helical" evidence="10">
    <location>
        <begin position="175"/>
        <end position="202"/>
    </location>
</feature>
<dbReference type="PIRSF" id="PIRSF003097">
    <property type="entry name" value="FtsX"/>
    <property type="match status" value="1"/>
</dbReference>
<keyword evidence="6 10" id="KW-0812">Transmembrane</keyword>
<feature type="non-terminal residue" evidence="13">
    <location>
        <position position="290"/>
    </location>
</feature>
<evidence type="ECO:0000256" key="3">
    <source>
        <dbReference type="ARBA" id="ARBA00021907"/>
    </source>
</evidence>
<evidence type="ECO:0000256" key="5">
    <source>
        <dbReference type="ARBA" id="ARBA00022618"/>
    </source>
</evidence>
<evidence type="ECO:0000313" key="13">
    <source>
        <dbReference type="EMBL" id="SVC65150.1"/>
    </source>
</evidence>
<keyword evidence="4" id="KW-1003">Cell membrane</keyword>
<reference evidence="13" key="1">
    <citation type="submission" date="2018-05" db="EMBL/GenBank/DDBJ databases">
        <authorList>
            <person name="Lanie J.A."/>
            <person name="Ng W.-L."/>
            <person name="Kazmierczak K.M."/>
            <person name="Andrzejewski T.M."/>
            <person name="Davidsen T.M."/>
            <person name="Wayne K.J."/>
            <person name="Tettelin H."/>
            <person name="Glass J.I."/>
            <person name="Rusch D."/>
            <person name="Podicherti R."/>
            <person name="Tsui H.-C.T."/>
            <person name="Winkler M.E."/>
        </authorList>
    </citation>
    <scope>NUCLEOTIDE SEQUENCE</scope>
</reference>
<dbReference type="Pfam" id="PF18075">
    <property type="entry name" value="FtsX_ECD"/>
    <property type="match status" value="1"/>
</dbReference>
<dbReference type="PANTHER" id="PTHR47755:SF1">
    <property type="entry name" value="CELL DIVISION PROTEIN FTSX"/>
    <property type="match status" value="1"/>
</dbReference>
<dbReference type="PANTHER" id="PTHR47755">
    <property type="entry name" value="CELL DIVISION PROTEIN FTSX"/>
    <property type="match status" value="1"/>
</dbReference>
<evidence type="ECO:0000259" key="11">
    <source>
        <dbReference type="Pfam" id="PF02687"/>
    </source>
</evidence>
<protein>
    <recommendedName>
        <fullName evidence="3">Cell division protein FtsX</fullName>
    </recommendedName>
</protein>
<dbReference type="InterPro" id="IPR040690">
    <property type="entry name" value="FtsX_ECD"/>
</dbReference>
<dbReference type="AlphaFoldDB" id="A0A382NWX4"/>
<dbReference type="Pfam" id="PF02687">
    <property type="entry name" value="FtsX"/>
    <property type="match status" value="1"/>
</dbReference>
<dbReference type="GO" id="GO:0005886">
    <property type="term" value="C:plasma membrane"/>
    <property type="evidence" value="ECO:0007669"/>
    <property type="project" value="UniProtKB-SubCell"/>
</dbReference>
<evidence type="ECO:0000259" key="12">
    <source>
        <dbReference type="Pfam" id="PF18075"/>
    </source>
</evidence>
<feature type="transmembrane region" description="Helical" evidence="10">
    <location>
        <begin position="268"/>
        <end position="288"/>
    </location>
</feature>
<feature type="transmembrane region" description="Helical" evidence="10">
    <location>
        <begin position="233"/>
        <end position="256"/>
    </location>
</feature>
<proteinExistence type="inferred from homology"/>